<keyword evidence="2" id="KW-1185">Reference proteome</keyword>
<sequence>MYFVGFRGFCCCTPCTRRGCDGCVVFGFCFAFLFDVPQAQYLYVLRRTMGYVFVACLKRKARFYTYYGALCGYDFPPPSWRRRWCVRVSAL</sequence>
<name>A0ABM9I1L7_9GAMM</name>
<organism evidence="1 2">
    <name type="scientific">Methylocaldum szegediense</name>
    <dbReference type="NCBI Taxonomy" id="73780"/>
    <lineage>
        <taxon>Bacteria</taxon>
        <taxon>Pseudomonadati</taxon>
        <taxon>Pseudomonadota</taxon>
        <taxon>Gammaproteobacteria</taxon>
        <taxon>Methylococcales</taxon>
        <taxon>Methylococcaceae</taxon>
        <taxon>Methylocaldum</taxon>
    </lineage>
</organism>
<gene>
    <name evidence="1" type="ORF">MSZNOR_2135</name>
</gene>
<evidence type="ECO:0000313" key="2">
    <source>
        <dbReference type="Proteomes" id="UP001162030"/>
    </source>
</evidence>
<dbReference type="EMBL" id="OX458333">
    <property type="protein sequence ID" value="CAI8830538.1"/>
    <property type="molecule type" value="Genomic_DNA"/>
</dbReference>
<evidence type="ECO:0000313" key="1">
    <source>
        <dbReference type="EMBL" id="CAI8830538.1"/>
    </source>
</evidence>
<protein>
    <recommendedName>
        <fullName evidence="3">Secreted protein</fullName>
    </recommendedName>
</protein>
<reference evidence="1 2" key="1">
    <citation type="submission" date="2023-03" db="EMBL/GenBank/DDBJ databases">
        <authorList>
            <person name="Pearce D."/>
        </authorList>
    </citation>
    <scope>NUCLEOTIDE SEQUENCE [LARGE SCALE GENOMIC DNA]</scope>
    <source>
        <strain evidence="1">Msz</strain>
    </source>
</reference>
<evidence type="ECO:0008006" key="3">
    <source>
        <dbReference type="Google" id="ProtNLM"/>
    </source>
</evidence>
<dbReference type="Proteomes" id="UP001162030">
    <property type="component" value="Chromosome"/>
</dbReference>
<accession>A0ABM9I1L7</accession>
<proteinExistence type="predicted"/>